<accession>A0A4D4N4L5</accession>
<dbReference type="GO" id="GO:0015297">
    <property type="term" value="F:antiporter activity"/>
    <property type="evidence" value="ECO:0007669"/>
    <property type="project" value="InterPro"/>
</dbReference>
<keyword evidence="4 7" id="KW-0812">Transmembrane</keyword>
<dbReference type="PANTHER" id="PTHR42925:SF1">
    <property type="entry name" value="VIRULENCE FACTOR MVIN"/>
    <property type="match status" value="1"/>
</dbReference>
<organism evidence="8 9">
    <name type="scientific">Streptomyces avermitilis</name>
    <dbReference type="NCBI Taxonomy" id="33903"/>
    <lineage>
        <taxon>Bacteria</taxon>
        <taxon>Bacillati</taxon>
        <taxon>Actinomycetota</taxon>
        <taxon>Actinomycetes</taxon>
        <taxon>Kitasatosporales</taxon>
        <taxon>Streptomycetaceae</taxon>
        <taxon>Streptomyces</taxon>
    </lineage>
</organism>
<evidence type="ECO:0000256" key="7">
    <source>
        <dbReference type="SAM" id="Phobius"/>
    </source>
</evidence>
<keyword evidence="5 7" id="KW-1133">Transmembrane helix</keyword>
<dbReference type="Pfam" id="PF01554">
    <property type="entry name" value="MatE"/>
    <property type="match status" value="2"/>
</dbReference>
<evidence type="ECO:0000313" key="8">
    <source>
        <dbReference type="EMBL" id="GDY79482.1"/>
    </source>
</evidence>
<evidence type="ECO:0000313" key="9">
    <source>
        <dbReference type="Proteomes" id="UP000299211"/>
    </source>
</evidence>
<feature type="transmembrane region" description="Helical" evidence="7">
    <location>
        <begin position="128"/>
        <end position="150"/>
    </location>
</feature>
<evidence type="ECO:0000256" key="5">
    <source>
        <dbReference type="ARBA" id="ARBA00022989"/>
    </source>
</evidence>
<evidence type="ECO:0000256" key="3">
    <source>
        <dbReference type="ARBA" id="ARBA00022475"/>
    </source>
</evidence>
<feature type="transmembrane region" description="Helical" evidence="7">
    <location>
        <begin position="54"/>
        <end position="73"/>
    </location>
</feature>
<evidence type="ECO:0000256" key="1">
    <source>
        <dbReference type="ARBA" id="ARBA00004651"/>
    </source>
</evidence>
<protein>
    <submittedName>
        <fullName evidence="8">Putative transporter YisQ</fullName>
    </submittedName>
</protein>
<dbReference type="EMBL" id="BJHY01000002">
    <property type="protein sequence ID" value="GDY79482.1"/>
    <property type="molecule type" value="Genomic_DNA"/>
</dbReference>
<dbReference type="Proteomes" id="UP000299211">
    <property type="component" value="Unassembled WGS sequence"/>
</dbReference>
<dbReference type="PIRSF" id="PIRSF006603">
    <property type="entry name" value="DinF"/>
    <property type="match status" value="1"/>
</dbReference>
<feature type="transmembrane region" description="Helical" evidence="7">
    <location>
        <begin position="405"/>
        <end position="422"/>
    </location>
</feature>
<dbReference type="STRING" id="33903.AQJ43_28875"/>
<feature type="transmembrane region" description="Helical" evidence="7">
    <location>
        <begin position="157"/>
        <end position="177"/>
    </location>
</feature>
<dbReference type="GO" id="GO:0005886">
    <property type="term" value="C:plasma membrane"/>
    <property type="evidence" value="ECO:0007669"/>
    <property type="project" value="UniProtKB-SubCell"/>
</dbReference>
<evidence type="ECO:0000256" key="4">
    <source>
        <dbReference type="ARBA" id="ARBA00022692"/>
    </source>
</evidence>
<comment type="subcellular location">
    <subcellularLocation>
        <location evidence="1">Cell membrane</location>
        <topology evidence="1">Multi-pass membrane protein</topology>
    </subcellularLocation>
</comment>
<feature type="transmembrane region" description="Helical" evidence="7">
    <location>
        <begin position="315"/>
        <end position="336"/>
    </location>
</feature>
<sequence length="470" mass="50329">MPPKVNLGVFSLSWPIFLQLTFTYCMGLVDTWALGRISDAAAASVGSVNTVTTFVLMMFSFLGQGGSLVYARMLGQGKHRKVQECYSVALLLHILLGVVASAVLLIWAREMAQLLGLRGPLLSYGTTFLQVVGGSCALHSLVAMFGGVMAANGFTRAGMFAAVLTNIVNIVLIYLLVLLPAGPRWGVRGIALSTALATAAGLLFSAWLVFFRIRIRFRRPPSAERLREHGALLMAFALPTMLEPAFWQAAQITTTRIIAAVGPDELAARMYTLSITNMIGMFGSALSQGLQIAVGHLAGAGELDRIRRITRTTRLVGVGVALTLALLAGLSGGWIMDQFTDSPEVAESGRLLLWCGLLYLPGSSLIMTTASTLRAVGHVTYPAAVGILVLWGVFIPLAYALSLPLGLAIIGVMIAMAIDENLRALLLSIRWRHISAPKGPIASWGSRRALPLPEAENPLPSAPIFPWRIV</sequence>
<keyword evidence="6 7" id="KW-0472">Membrane</keyword>
<dbReference type="AlphaFoldDB" id="A0A4D4N4L5"/>
<feature type="transmembrane region" description="Helical" evidence="7">
    <location>
        <begin position="189"/>
        <end position="210"/>
    </location>
</feature>
<dbReference type="PANTHER" id="PTHR42925">
    <property type="entry name" value="MULTIDRUG AND TOXIN EFFLUX PROTEIN MATE FAMILY"/>
    <property type="match status" value="1"/>
</dbReference>
<keyword evidence="2" id="KW-0813">Transport</keyword>
<reference evidence="8 9" key="1">
    <citation type="submission" date="2019-04" db="EMBL/GenBank/DDBJ databases">
        <title>Draft genome sequences of Streptomyces avermitilis ATCC 31267.</title>
        <authorList>
            <person name="Komaki H."/>
            <person name="Tamura T."/>
            <person name="Hosoyama A."/>
        </authorList>
    </citation>
    <scope>NUCLEOTIDE SEQUENCE [LARGE SCALE GENOMIC DNA]</scope>
    <source>
        <strain evidence="8 9">ATCC 31267</strain>
    </source>
</reference>
<dbReference type="InterPro" id="IPR048279">
    <property type="entry name" value="MdtK-like"/>
</dbReference>
<gene>
    <name evidence="8" type="primary">yisQ</name>
    <name evidence="8" type="ORF">SAV31267_089670</name>
</gene>
<feature type="transmembrane region" description="Helical" evidence="7">
    <location>
        <begin position="85"/>
        <end position="108"/>
    </location>
</feature>
<comment type="caution">
    <text evidence="8">The sequence shown here is derived from an EMBL/GenBank/DDBJ whole genome shotgun (WGS) entry which is preliminary data.</text>
</comment>
<dbReference type="InterPro" id="IPR047135">
    <property type="entry name" value="YsiQ"/>
</dbReference>
<evidence type="ECO:0000256" key="6">
    <source>
        <dbReference type="ARBA" id="ARBA00023136"/>
    </source>
</evidence>
<proteinExistence type="predicted"/>
<name>A0A4D4N4L5_STRAX</name>
<evidence type="ECO:0000256" key="2">
    <source>
        <dbReference type="ARBA" id="ARBA00022448"/>
    </source>
</evidence>
<dbReference type="CDD" id="cd13134">
    <property type="entry name" value="MATE_like_8"/>
    <property type="match status" value="1"/>
</dbReference>
<feature type="transmembrane region" description="Helical" evidence="7">
    <location>
        <begin position="348"/>
        <end position="367"/>
    </location>
</feature>
<dbReference type="GO" id="GO:0042910">
    <property type="term" value="F:xenobiotic transmembrane transporter activity"/>
    <property type="evidence" value="ECO:0007669"/>
    <property type="project" value="InterPro"/>
</dbReference>
<feature type="transmembrane region" description="Helical" evidence="7">
    <location>
        <begin position="12"/>
        <end position="34"/>
    </location>
</feature>
<dbReference type="NCBIfam" id="TIGR00797">
    <property type="entry name" value="matE"/>
    <property type="match status" value="1"/>
</dbReference>
<dbReference type="InterPro" id="IPR002528">
    <property type="entry name" value="MATE_fam"/>
</dbReference>
<keyword evidence="3" id="KW-1003">Cell membrane</keyword>